<dbReference type="Pfam" id="PF09179">
    <property type="entry name" value="TilS"/>
    <property type="match status" value="1"/>
</dbReference>
<dbReference type="SMART" id="SM00977">
    <property type="entry name" value="TilS_C"/>
    <property type="match status" value="1"/>
</dbReference>
<dbReference type="SUPFAM" id="SSF82829">
    <property type="entry name" value="MesJ substrate recognition domain-like"/>
    <property type="match status" value="1"/>
</dbReference>
<evidence type="ECO:0000259" key="9">
    <source>
        <dbReference type="SMART" id="SM00977"/>
    </source>
</evidence>
<dbReference type="OrthoDB" id="9807403at2"/>
<dbReference type="GO" id="GO:0006400">
    <property type="term" value="P:tRNA modification"/>
    <property type="evidence" value="ECO:0007669"/>
    <property type="project" value="UniProtKB-UniRule"/>
</dbReference>
<name>Q0VQE0_ALCBS</name>
<evidence type="ECO:0000256" key="7">
    <source>
        <dbReference type="ARBA" id="ARBA00048539"/>
    </source>
</evidence>
<dbReference type="NCBIfam" id="TIGR02433">
    <property type="entry name" value="lysidine_TilS_C"/>
    <property type="match status" value="1"/>
</dbReference>
<dbReference type="InterPro" id="IPR012796">
    <property type="entry name" value="Lysidine-tRNA-synth_C"/>
</dbReference>
<keyword evidence="4 8" id="KW-0819">tRNA processing</keyword>
<dbReference type="Pfam" id="PF11734">
    <property type="entry name" value="TilS_C"/>
    <property type="match status" value="1"/>
</dbReference>
<dbReference type="PANTHER" id="PTHR43033:SF1">
    <property type="entry name" value="TRNA(ILE)-LYSIDINE SYNTHASE-RELATED"/>
    <property type="match status" value="1"/>
</dbReference>
<gene>
    <name evidence="10" type="primary">mesJ</name>
    <name evidence="8" type="synonym">tilS</name>
    <name evidence="10" type="ordered locus">ABO_1160</name>
</gene>
<comment type="function">
    <text evidence="8">Ligates lysine onto the cytidine present at position 34 of the AUA codon-specific tRNA(Ile) that contains the anticodon CAU, in an ATP-dependent manner. Cytidine is converted to lysidine, thus changing the amino acid specificity of the tRNA from methionine to isoleucine.</text>
</comment>
<dbReference type="SUPFAM" id="SSF56037">
    <property type="entry name" value="PheT/TilS domain"/>
    <property type="match status" value="1"/>
</dbReference>
<evidence type="ECO:0000256" key="1">
    <source>
        <dbReference type="ARBA" id="ARBA00004496"/>
    </source>
</evidence>
<dbReference type="InterPro" id="IPR014729">
    <property type="entry name" value="Rossmann-like_a/b/a_fold"/>
</dbReference>
<dbReference type="KEGG" id="abo:ABO_1160"/>
<evidence type="ECO:0000256" key="2">
    <source>
        <dbReference type="ARBA" id="ARBA00022490"/>
    </source>
</evidence>
<comment type="similarity">
    <text evidence="8">Belongs to the tRNA(Ile)-lysidine synthase family.</text>
</comment>
<evidence type="ECO:0000256" key="8">
    <source>
        <dbReference type="HAMAP-Rule" id="MF_01161"/>
    </source>
</evidence>
<organism evidence="10 11">
    <name type="scientific">Alcanivorax borkumensis (strain ATCC 700651 / DSM 11573 / NCIMB 13689 / SK2)</name>
    <dbReference type="NCBI Taxonomy" id="393595"/>
    <lineage>
        <taxon>Bacteria</taxon>
        <taxon>Pseudomonadati</taxon>
        <taxon>Pseudomonadota</taxon>
        <taxon>Gammaproteobacteria</taxon>
        <taxon>Oceanospirillales</taxon>
        <taxon>Alcanivoracaceae</taxon>
        <taxon>Alcanivorax</taxon>
    </lineage>
</organism>
<evidence type="ECO:0000256" key="4">
    <source>
        <dbReference type="ARBA" id="ARBA00022694"/>
    </source>
</evidence>
<dbReference type="GO" id="GO:0005524">
    <property type="term" value="F:ATP binding"/>
    <property type="evidence" value="ECO:0007669"/>
    <property type="project" value="UniProtKB-UniRule"/>
</dbReference>
<comment type="subcellular location">
    <subcellularLocation>
        <location evidence="1 8">Cytoplasm</location>
    </subcellularLocation>
</comment>
<dbReference type="GO" id="GO:0005737">
    <property type="term" value="C:cytoplasm"/>
    <property type="evidence" value="ECO:0007669"/>
    <property type="project" value="UniProtKB-SubCell"/>
</dbReference>
<keyword evidence="6 8" id="KW-0067">ATP-binding</keyword>
<dbReference type="InterPro" id="IPR012795">
    <property type="entry name" value="tRNA_Ile_lys_synt_N"/>
</dbReference>
<dbReference type="InterPro" id="IPR015262">
    <property type="entry name" value="tRNA_Ile_lys_synt_subst-bd"/>
</dbReference>
<keyword evidence="2 8" id="KW-0963">Cytoplasm</keyword>
<dbReference type="AlphaFoldDB" id="Q0VQE0"/>
<dbReference type="Proteomes" id="UP000008871">
    <property type="component" value="Chromosome"/>
</dbReference>
<accession>Q0VQE0</accession>
<keyword evidence="11" id="KW-1185">Reference proteome</keyword>
<evidence type="ECO:0000256" key="3">
    <source>
        <dbReference type="ARBA" id="ARBA00022598"/>
    </source>
</evidence>
<comment type="domain">
    <text evidence="8">The N-terminal region contains the highly conserved SGGXDS motif, predicted to be a P-loop motif involved in ATP binding.</text>
</comment>
<dbReference type="InterPro" id="IPR011063">
    <property type="entry name" value="TilS/TtcA_N"/>
</dbReference>
<dbReference type="EC" id="6.3.4.19" evidence="8"/>
<evidence type="ECO:0000256" key="6">
    <source>
        <dbReference type="ARBA" id="ARBA00022840"/>
    </source>
</evidence>
<dbReference type="Gene3D" id="3.40.50.620">
    <property type="entry name" value="HUPs"/>
    <property type="match status" value="1"/>
</dbReference>
<reference evidence="10 11" key="1">
    <citation type="journal article" date="2006" name="Nat. Biotechnol.">
        <title>Genome sequence of the ubiquitous hydrocarbon-degrading marine bacterium Alcanivorax borkumensis.</title>
        <authorList>
            <person name="Schneiker S."/>
            <person name="Martins dos Santos V.A.P."/>
            <person name="Bartels D."/>
            <person name="Bekel T."/>
            <person name="Brecht M."/>
            <person name="Buhrmester J."/>
            <person name="Chernikova T.N."/>
            <person name="Denaro R."/>
            <person name="Ferrer M."/>
            <person name="Gertler C."/>
            <person name="Goesmann A."/>
            <person name="Golyshina O.V."/>
            <person name="Kaminski F."/>
            <person name="Khachane A.N."/>
            <person name="Lang S."/>
            <person name="Linke B."/>
            <person name="McHardy A.C."/>
            <person name="Meyer F."/>
            <person name="Nechitaylo T."/>
            <person name="Puehler A."/>
            <person name="Regenhardt D."/>
            <person name="Rupp O."/>
            <person name="Sabirova J.S."/>
            <person name="Selbitschka W."/>
            <person name="Yakimov M.M."/>
            <person name="Timmis K.N."/>
            <person name="Vorhoelter F.-J."/>
            <person name="Weidner S."/>
            <person name="Kaiser O."/>
            <person name="Golyshin P.N."/>
        </authorList>
    </citation>
    <scope>NUCLEOTIDE SEQUENCE [LARGE SCALE GENOMIC DNA]</scope>
    <source>
        <strain evidence="11">ATCC 700651 / DSM 11573 / NCIMB 13689 / SK2</strain>
    </source>
</reference>
<feature type="domain" description="Lysidine-tRNA(Ile) synthetase C-terminal" evidence="9">
    <location>
        <begin position="357"/>
        <end position="428"/>
    </location>
</feature>
<dbReference type="NCBIfam" id="TIGR02432">
    <property type="entry name" value="lysidine_TilS_N"/>
    <property type="match status" value="1"/>
</dbReference>
<keyword evidence="5 8" id="KW-0547">Nucleotide-binding</keyword>
<dbReference type="RefSeq" id="WP_011588443.1">
    <property type="nucleotide sequence ID" value="NC_008260.1"/>
</dbReference>
<dbReference type="Pfam" id="PF01171">
    <property type="entry name" value="ATP_bind_3"/>
    <property type="match status" value="1"/>
</dbReference>
<dbReference type="EMBL" id="AM286690">
    <property type="protein sequence ID" value="CAL16608.1"/>
    <property type="molecule type" value="Genomic_DNA"/>
</dbReference>
<dbReference type="eggNOG" id="COG0037">
    <property type="taxonomic scope" value="Bacteria"/>
</dbReference>
<keyword evidence="3 8" id="KW-0436">Ligase</keyword>
<dbReference type="STRING" id="393595.ABO_1160"/>
<dbReference type="PANTHER" id="PTHR43033">
    <property type="entry name" value="TRNA(ILE)-LYSIDINE SYNTHASE-RELATED"/>
    <property type="match status" value="1"/>
</dbReference>
<evidence type="ECO:0000313" key="10">
    <source>
        <dbReference type="EMBL" id="CAL16608.1"/>
    </source>
</evidence>
<protein>
    <recommendedName>
        <fullName evidence="8">tRNA(Ile)-lysidine synthase</fullName>
        <ecNumber evidence="8">6.3.4.19</ecNumber>
    </recommendedName>
    <alternativeName>
        <fullName evidence="8">tRNA(Ile)-2-lysyl-cytidine synthase</fullName>
    </alternativeName>
    <alternativeName>
        <fullName evidence="8">tRNA(Ile)-lysidine synthetase</fullName>
    </alternativeName>
</protein>
<evidence type="ECO:0000313" key="11">
    <source>
        <dbReference type="Proteomes" id="UP000008871"/>
    </source>
</evidence>
<dbReference type="Gene3D" id="1.20.59.20">
    <property type="match status" value="1"/>
</dbReference>
<dbReference type="CDD" id="cd01992">
    <property type="entry name" value="TilS_N"/>
    <property type="match status" value="1"/>
</dbReference>
<dbReference type="SUPFAM" id="SSF52402">
    <property type="entry name" value="Adenine nucleotide alpha hydrolases-like"/>
    <property type="match status" value="1"/>
</dbReference>
<dbReference type="HOGENOM" id="CLU_018869_2_0_6"/>
<evidence type="ECO:0000256" key="5">
    <source>
        <dbReference type="ARBA" id="ARBA00022741"/>
    </source>
</evidence>
<sequence length="433" mass="47975">MSDAARFSQRLVEQAPDGPLLLALSGGLDSSLLLHLLVQAGLAPRLCAVHIDHQLQADSRAWSRFCGALADKYDIALTIEPVTVSMAEGLEAGARDARYQVLLPLARAKGATLVLAHHRNDQAETVLFRLLRGAGVQGLSAMGQHSQQQGVTLWRPLLGLGQHVLEKWGAELSLNWLEDPSNQDQSLRRNYLRHTILPALRERWPGADATLARAAEHMAEANQLLTEVAVQDAASIGVSGAVLPLPRLAELSLARQRNVLRWWLQKNRASAPSAAVLEQIRVLHLAAEDSQARVEWGEYAVRVHQGALHFARREAFQPWQGDILWPEGEAPPDLPRWRWTQHAVEGAVWVLRPTGDIQLRSFTGALTLRRNGLRQKIKELWRAAGVPPWQRRQWPLLCRDGEVVSVPLVGLADGEALERAERWYLLPAGSASD</sequence>
<dbReference type="HAMAP" id="MF_01161">
    <property type="entry name" value="tRNA_Ile_lys_synt"/>
    <property type="match status" value="1"/>
</dbReference>
<feature type="binding site" evidence="8">
    <location>
        <begin position="25"/>
        <end position="30"/>
    </location>
    <ligand>
        <name>ATP</name>
        <dbReference type="ChEBI" id="CHEBI:30616"/>
    </ligand>
</feature>
<dbReference type="InterPro" id="IPR012094">
    <property type="entry name" value="tRNA_Ile_lys_synt"/>
</dbReference>
<dbReference type="GO" id="GO:0032267">
    <property type="term" value="F:tRNA(Ile)-lysidine synthase activity"/>
    <property type="evidence" value="ECO:0007669"/>
    <property type="project" value="UniProtKB-EC"/>
</dbReference>
<proteinExistence type="inferred from homology"/>
<comment type="catalytic activity">
    <reaction evidence="7 8">
        <text>cytidine(34) in tRNA(Ile2) + L-lysine + ATP = lysidine(34) in tRNA(Ile2) + AMP + diphosphate + H(+)</text>
        <dbReference type="Rhea" id="RHEA:43744"/>
        <dbReference type="Rhea" id="RHEA-COMP:10625"/>
        <dbReference type="Rhea" id="RHEA-COMP:10670"/>
        <dbReference type="ChEBI" id="CHEBI:15378"/>
        <dbReference type="ChEBI" id="CHEBI:30616"/>
        <dbReference type="ChEBI" id="CHEBI:32551"/>
        <dbReference type="ChEBI" id="CHEBI:33019"/>
        <dbReference type="ChEBI" id="CHEBI:82748"/>
        <dbReference type="ChEBI" id="CHEBI:83665"/>
        <dbReference type="ChEBI" id="CHEBI:456215"/>
        <dbReference type="EC" id="6.3.4.19"/>
    </reaction>
</comment>